<dbReference type="GO" id="GO:0015297">
    <property type="term" value="F:antiporter activity"/>
    <property type="evidence" value="ECO:0007669"/>
    <property type="project" value="InterPro"/>
</dbReference>
<feature type="region of interest" description="Disordered" evidence="9">
    <location>
        <begin position="1"/>
        <end position="76"/>
    </location>
</feature>
<dbReference type="FunFam" id="1.20.1530.20:FF:000009">
    <property type="entry name" value="Arsenite transporter, ACR3 family"/>
    <property type="match status" value="1"/>
</dbReference>
<feature type="transmembrane region" description="Helical" evidence="10">
    <location>
        <begin position="264"/>
        <end position="286"/>
    </location>
</feature>
<keyword evidence="8 10" id="KW-0472">Membrane</keyword>
<feature type="transmembrane region" description="Helical" evidence="10">
    <location>
        <begin position="226"/>
        <end position="252"/>
    </location>
</feature>
<dbReference type="STRING" id="71784.A0A1Y2AVW1"/>
<evidence type="ECO:0000256" key="3">
    <source>
        <dbReference type="ARBA" id="ARBA00022448"/>
    </source>
</evidence>
<dbReference type="InterPro" id="IPR004706">
    <property type="entry name" value="Arsenical-R_Acr3"/>
</dbReference>
<evidence type="ECO:0000313" key="11">
    <source>
        <dbReference type="EMBL" id="ORY26594.1"/>
    </source>
</evidence>
<feature type="region of interest" description="Disordered" evidence="9">
    <location>
        <begin position="446"/>
        <end position="476"/>
    </location>
</feature>
<feature type="transmembrane region" description="Helical" evidence="10">
    <location>
        <begin position="340"/>
        <end position="359"/>
    </location>
</feature>
<dbReference type="InterPro" id="IPR038770">
    <property type="entry name" value="Na+/solute_symporter_sf"/>
</dbReference>
<keyword evidence="6" id="KW-0059">Arsenical resistance</keyword>
<evidence type="ECO:0000256" key="1">
    <source>
        <dbReference type="ARBA" id="ARBA00004651"/>
    </source>
</evidence>
<dbReference type="GO" id="GO:0015105">
    <property type="term" value="F:arsenite transmembrane transporter activity"/>
    <property type="evidence" value="ECO:0007669"/>
    <property type="project" value="TreeGrafter"/>
</dbReference>
<dbReference type="GO" id="GO:0015104">
    <property type="term" value="F:antimonite transmembrane transporter activity"/>
    <property type="evidence" value="ECO:0007669"/>
    <property type="project" value="TreeGrafter"/>
</dbReference>
<keyword evidence="7 10" id="KW-1133">Transmembrane helix</keyword>
<dbReference type="PANTHER" id="PTHR43057:SF1">
    <property type="entry name" value="ARSENICAL-RESISTANCE PROTEIN 3"/>
    <property type="match status" value="1"/>
</dbReference>
<dbReference type="PANTHER" id="PTHR43057">
    <property type="entry name" value="ARSENITE EFFLUX TRANSPORTER"/>
    <property type="match status" value="1"/>
</dbReference>
<dbReference type="EMBL" id="MCFC01000046">
    <property type="protein sequence ID" value="ORY26594.1"/>
    <property type="molecule type" value="Genomic_DNA"/>
</dbReference>
<dbReference type="Pfam" id="PF01758">
    <property type="entry name" value="SBF"/>
    <property type="match status" value="1"/>
</dbReference>
<dbReference type="Proteomes" id="UP000193986">
    <property type="component" value="Unassembled WGS sequence"/>
</dbReference>
<dbReference type="AlphaFoldDB" id="A0A1Y2AVW1"/>
<dbReference type="GO" id="GO:0005886">
    <property type="term" value="C:plasma membrane"/>
    <property type="evidence" value="ECO:0007669"/>
    <property type="project" value="UniProtKB-SubCell"/>
</dbReference>
<evidence type="ECO:0000256" key="9">
    <source>
        <dbReference type="SAM" id="MobiDB-lite"/>
    </source>
</evidence>
<comment type="similarity">
    <text evidence="2">Belongs to the arsenical resistance-3 (ACR3) (TC 2.A.59) family.</text>
</comment>
<evidence type="ECO:0000256" key="5">
    <source>
        <dbReference type="ARBA" id="ARBA00022692"/>
    </source>
</evidence>
<comment type="caution">
    <text evidence="11">The sequence shown here is derived from an EMBL/GenBank/DDBJ whole genome shotgun (WGS) entry which is preliminary data.</text>
</comment>
<dbReference type="NCBIfam" id="TIGR00832">
    <property type="entry name" value="acr3"/>
    <property type="match status" value="1"/>
</dbReference>
<dbReference type="GO" id="GO:0046685">
    <property type="term" value="P:response to arsenic-containing substance"/>
    <property type="evidence" value="ECO:0007669"/>
    <property type="project" value="UniProtKB-KW"/>
</dbReference>
<keyword evidence="4" id="KW-1003">Cell membrane</keyword>
<evidence type="ECO:0000256" key="8">
    <source>
        <dbReference type="ARBA" id="ARBA00023136"/>
    </source>
</evidence>
<dbReference type="Gene3D" id="1.20.1530.20">
    <property type="match status" value="1"/>
</dbReference>
<accession>A0A1Y2AVW1</accession>
<organism evidence="11 12">
    <name type="scientific">Naematelia encephala</name>
    <dbReference type="NCBI Taxonomy" id="71784"/>
    <lineage>
        <taxon>Eukaryota</taxon>
        <taxon>Fungi</taxon>
        <taxon>Dikarya</taxon>
        <taxon>Basidiomycota</taxon>
        <taxon>Agaricomycotina</taxon>
        <taxon>Tremellomycetes</taxon>
        <taxon>Tremellales</taxon>
        <taxon>Naemateliaceae</taxon>
        <taxon>Naematelia</taxon>
    </lineage>
</organism>
<keyword evidence="12" id="KW-1185">Reference proteome</keyword>
<evidence type="ECO:0000313" key="12">
    <source>
        <dbReference type="Proteomes" id="UP000193986"/>
    </source>
</evidence>
<protein>
    <submittedName>
        <fullName evidence="11">Sodium bile acid symporter family-domain-containing protein</fullName>
    </submittedName>
</protein>
<reference evidence="11 12" key="1">
    <citation type="submission" date="2016-07" db="EMBL/GenBank/DDBJ databases">
        <title>Pervasive Adenine N6-methylation of Active Genes in Fungi.</title>
        <authorList>
            <consortium name="DOE Joint Genome Institute"/>
            <person name="Mondo S.J."/>
            <person name="Dannebaum R.O."/>
            <person name="Kuo R.C."/>
            <person name="Labutti K."/>
            <person name="Haridas S."/>
            <person name="Kuo A."/>
            <person name="Salamov A."/>
            <person name="Ahrendt S.R."/>
            <person name="Lipzen A."/>
            <person name="Sullivan W."/>
            <person name="Andreopoulos W.B."/>
            <person name="Clum A."/>
            <person name="Lindquist E."/>
            <person name="Daum C."/>
            <person name="Ramamoorthy G.K."/>
            <person name="Gryganskyi A."/>
            <person name="Culley D."/>
            <person name="Magnuson J.K."/>
            <person name="James T.Y."/>
            <person name="O'Malley M.A."/>
            <person name="Stajich J.E."/>
            <person name="Spatafora J.W."/>
            <person name="Visel A."/>
            <person name="Grigoriev I.V."/>
        </authorList>
    </citation>
    <scope>NUCLEOTIDE SEQUENCE [LARGE SCALE GENOMIC DNA]</scope>
    <source>
        <strain evidence="11 12">68-887.2</strain>
    </source>
</reference>
<evidence type="ECO:0000256" key="6">
    <source>
        <dbReference type="ARBA" id="ARBA00022849"/>
    </source>
</evidence>
<evidence type="ECO:0000256" key="10">
    <source>
        <dbReference type="SAM" id="Phobius"/>
    </source>
</evidence>
<gene>
    <name evidence="11" type="ORF">BCR39DRAFT_484377</name>
</gene>
<dbReference type="InParanoid" id="A0A1Y2AVW1"/>
<keyword evidence="5 10" id="KW-0812">Transmembrane</keyword>
<feature type="transmembrane region" description="Helical" evidence="10">
    <location>
        <begin position="95"/>
        <end position="114"/>
    </location>
</feature>
<dbReference type="InterPro" id="IPR002657">
    <property type="entry name" value="BilAc:Na_symport/Acr3"/>
</dbReference>
<keyword evidence="3" id="KW-0813">Transport</keyword>
<dbReference type="OrthoDB" id="187348at2759"/>
<evidence type="ECO:0000256" key="7">
    <source>
        <dbReference type="ARBA" id="ARBA00022989"/>
    </source>
</evidence>
<feature type="transmembrane region" description="Helical" evidence="10">
    <location>
        <begin position="195"/>
        <end position="214"/>
    </location>
</feature>
<sequence>MSYGTEDSYVSRTIVREPHDLSSGGSDDTTSRSVPSDEARQTGNKGISMGPDMQEQGRESRPWCAPASPDQVDKEEKRESTALALVKSLSILDRFLAPLVLLAMILGVIIGVYAKGVQSAFNGAKFAGTSVPLVVGMIVMMWPALTKVQYERLPELLKTRRLWEQIIVSLILNWLIGPFVMLACAWAALPDLPTYRTGIILVGLARCIAMVMIWNTLAGGDGDLCAILVIINAVLQIVLYSPLAVFFIKVISHDADLGLEYGKTAIAVLVFLGIPLGLGLLTRIILIPTIGRKRFTNTFLPFFSPLSLIGLLYTIIVIFAQQARHILHHLGPVFRTFVPLVLYFIVMFGGTFTFMWMWSRLPRSSRLLPKGSRRVGYKEASVQSFTAASNNFELSIAVAVAVFGPESDQALAATIGPLVEVPVLLSLTWVSIWLGKRLKWAPDDLDGSGSDGTNQLEIADSPNRGIGSIEMESKDPSIRQTAIGTTDTGIGMDKGGTVDLV</sequence>
<evidence type="ECO:0000256" key="4">
    <source>
        <dbReference type="ARBA" id="ARBA00022475"/>
    </source>
</evidence>
<feature type="transmembrane region" description="Helical" evidence="10">
    <location>
        <begin position="166"/>
        <end position="189"/>
    </location>
</feature>
<comment type="subcellular location">
    <subcellularLocation>
        <location evidence="1">Cell membrane</location>
        <topology evidence="1">Multi-pass membrane protein</topology>
    </subcellularLocation>
</comment>
<name>A0A1Y2AVW1_9TREE</name>
<feature type="transmembrane region" description="Helical" evidence="10">
    <location>
        <begin position="298"/>
        <end position="320"/>
    </location>
</feature>
<proteinExistence type="inferred from homology"/>
<feature type="transmembrane region" description="Helical" evidence="10">
    <location>
        <begin position="126"/>
        <end position="145"/>
    </location>
</feature>
<evidence type="ECO:0000256" key="2">
    <source>
        <dbReference type="ARBA" id="ARBA00010110"/>
    </source>
</evidence>